<dbReference type="PANTHER" id="PTHR43163:SF6">
    <property type="entry name" value="DIPEPTIDE TRANSPORT SYSTEM PERMEASE PROTEIN DPPB-RELATED"/>
    <property type="match status" value="1"/>
</dbReference>
<keyword evidence="3" id="KW-1003">Cell membrane</keyword>
<keyword evidence="10" id="KW-1185">Reference proteome</keyword>
<feature type="transmembrane region" description="Helical" evidence="7">
    <location>
        <begin position="179"/>
        <end position="198"/>
    </location>
</feature>
<dbReference type="PANTHER" id="PTHR43163">
    <property type="entry name" value="DIPEPTIDE TRANSPORT SYSTEM PERMEASE PROTEIN DPPB-RELATED"/>
    <property type="match status" value="1"/>
</dbReference>
<dbReference type="PROSITE" id="PS50928">
    <property type="entry name" value="ABC_TM1"/>
    <property type="match status" value="1"/>
</dbReference>
<dbReference type="GO" id="GO:0005886">
    <property type="term" value="C:plasma membrane"/>
    <property type="evidence" value="ECO:0007669"/>
    <property type="project" value="UniProtKB-SubCell"/>
</dbReference>
<dbReference type="InterPro" id="IPR045621">
    <property type="entry name" value="BPD_transp_1_N"/>
</dbReference>
<evidence type="ECO:0000256" key="6">
    <source>
        <dbReference type="ARBA" id="ARBA00023136"/>
    </source>
</evidence>
<dbReference type="Pfam" id="PF19300">
    <property type="entry name" value="BPD_transp_1_N"/>
    <property type="match status" value="1"/>
</dbReference>
<dbReference type="RefSeq" id="WP_184203206.1">
    <property type="nucleotide sequence ID" value="NZ_JACHGW010000005.1"/>
</dbReference>
<reference evidence="9 10" key="1">
    <citation type="submission" date="2020-08" db="EMBL/GenBank/DDBJ databases">
        <title>Genomic Encyclopedia of Type Strains, Phase IV (KMG-IV): sequencing the most valuable type-strain genomes for metagenomic binning, comparative biology and taxonomic classification.</title>
        <authorList>
            <person name="Goeker M."/>
        </authorList>
    </citation>
    <scope>NUCLEOTIDE SEQUENCE [LARGE SCALE GENOMIC DNA]</scope>
    <source>
        <strain evidence="9 10">DSM 23562</strain>
    </source>
</reference>
<keyword evidence="6 7" id="KW-0472">Membrane</keyword>
<feature type="transmembrane region" description="Helical" evidence="7">
    <location>
        <begin position="103"/>
        <end position="124"/>
    </location>
</feature>
<dbReference type="Proteomes" id="UP000520814">
    <property type="component" value="Unassembled WGS sequence"/>
</dbReference>
<evidence type="ECO:0000256" key="7">
    <source>
        <dbReference type="RuleBase" id="RU363032"/>
    </source>
</evidence>
<dbReference type="GO" id="GO:0071916">
    <property type="term" value="F:dipeptide transmembrane transporter activity"/>
    <property type="evidence" value="ECO:0007669"/>
    <property type="project" value="TreeGrafter"/>
</dbReference>
<evidence type="ECO:0000313" key="10">
    <source>
        <dbReference type="Proteomes" id="UP000520814"/>
    </source>
</evidence>
<keyword evidence="4 7" id="KW-0812">Transmembrane</keyword>
<feature type="transmembrane region" description="Helical" evidence="7">
    <location>
        <begin position="9"/>
        <end position="29"/>
    </location>
</feature>
<evidence type="ECO:0000259" key="8">
    <source>
        <dbReference type="PROSITE" id="PS50928"/>
    </source>
</evidence>
<gene>
    <name evidence="9" type="ORF">HNQ39_005009</name>
</gene>
<comment type="similarity">
    <text evidence="7">Belongs to the binding-protein-dependent transport system permease family.</text>
</comment>
<evidence type="ECO:0000256" key="4">
    <source>
        <dbReference type="ARBA" id="ARBA00022692"/>
    </source>
</evidence>
<feature type="transmembrane region" description="Helical" evidence="7">
    <location>
        <begin position="240"/>
        <end position="262"/>
    </location>
</feature>
<proteinExistence type="inferred from homology"/>
<accession>A0A7W9WA34</accession>
<evidence type="ECO:0000256" key="5">
    <source>
        <dbReference type="ARBA" id="ARBA00022989"/>
    </source>
</evidence>
<evidence type="ECO:0000313" key="9">
    <source>
        <dbReference type="EMBL" id="MBB6053177.1"/>
    </source>
</evidence>
<comment type="subcellular location">
    <subcellularLocation>
        <location evidence="1 7">Cell membrane</location>
        <topology evidence="1 7">Multi-pass membrane protein</topology>
    </subcellularLocation>
</comment>
<name>A0A7W9WA34_ARMRO</name>
<organism evidence="9 10">
    <name type="scientific">Armatimonas rosea</name>
    <dbReference type="NCBI Taxonomy" id="685828"/>
    <lineage>
        <taxon>Bacteria</taxon>
        <taxon>Bacillati</taxon>
        <taxon>Armatimonadota</taxon>
        <taxon>Armatimonadia</taxon>
        <taxon>Armatimonadales</taxon>
        <taxon>Armatimonadaceae</taxon>
        <taxon>Armatimonas</taxon>
    </lineage>
</organism>
<dbReference type="Pfam" id="PF00528">
    <property type="entry name" value="BPD_transp_1"/>
    <property type="match status" value="1"/>
</dbReference>
<keyword evidence="5 7" id="KW-1133">Transmembrane helix</keyword>
<dbReference type="AlphaFoldDB" id="A0A7W9WA34"/>
<feature type="domain" description="ABC transmembrane type-1" evidence="8">
    <location>
        <begin position="97"/>
        <end position="305"/>
    </location>
</feature>
<dbReference type="Gene3D" id="1.10.3720.10">
    <property type="entry name" value="MetI-like"/>
    <property type="match status" value="1"/>
</dbReference>
<dbReference type="InterPro" id="IPR000515">
    <property type="entry name" value="MetI-like"/>
</dbReference>
<feature type="transmembrane region" description="Helical" evidence="7">
    <location>
        <begin position="282"/>
        <end position="308"/>
    </location>
</feature>
<keyword evidence="2 7" id="KW-0813">Transport</keyword>
<dbReference type="SUPFAM" id="SSF161098">
    <property type="entry name" value="MetI-like"/>
    <property type="match status" value="1"/>
</dbReference>
<dbReference type="CDD" id="cd06261">
    <property type="entry name" value="TM_PBP2"/>
    <property type="match status" value="1"/>
</dbReference>
<dbReference type="EMBL" id="JACHGW010000005">
    <property type="protein sequence ID" value="MBB6053177.1"/>
    <property type="molecule type" value="Genomic_DNA"/>
</dbReference>
<dbReference type="InterPro" id="IPR035906">
    <property type="entry name" value="MetI-like_sf"/>
</dbReference>
<protein>
    <submittedName>
        <fullName evidence="9">Peptide/nickel transport system permease protein</fullName>
    </submittedName>
</protein>
<evidence type="ECO:0000256" key="2">
    <source>
        <dbReference type="ARBA" id="ARBA00022448"/>
    </source>
</evidence>
<sequence length="319" mass="34304">MIRLILTRLGLAIPTLLAISFLVFFATYLSPADPTDILLGQHATPESRAQLRHQLGLDLPPLVRYGNYVTGIVFHGDFGRSYYNNGEAVTALIKRGFPNTGTLATLALLFSLGIGIPIGILAAVKANKVIDRAAMSVALLGVAVPSFVLAPLLTLFFAVQRNLLPPMGFALGDAVRAQPQFFILPAIVLGARSAALMARMTRSAMLDVLGQDYIRTARAKGLSDGVVLFKHALKNAFPPIMTVAGTTFGYLLSGSFVVETFFQIPGLGYQSIFAIQQRDYPVIQGLALLMAFIFVVVNLIVDILYGVLDPRARAAGGKR</sequence>
<feature type="transmembrane region" description="Helical" evidence="7">
    <location>
        <begin position="136"/>
        <end position="159"/>
    </location>
</feature>
<evidence type="ECO:0000256" key="3">
    <source>
        <dbReference type="ARBA" id="ARBA00022475"/>
    </source>
</evidence>
<comment type="caution">
    <text evidence="9">The sequence shown here is derived from an EMBL/GenBank/DDBJ whole genome shotgun (WGS) entry which is preliminary data.</text>
</comment>
<evidence type="ECO:0000256" key="1">
    <source>
        <dbReference type="ARBA" id="ARBA00004651"/>
    </source>
</evidence>